<evidence type="ECO:0000313" key="1">
    <source>
        <dbReference type="EMBL" id="KAF7505717.1"/>
    </source>
</evidence>
<proteinExistence type="predicted"/>
<keyword evidence="2" id="KW-1185">Reference proteome</keyword>
<evidence type="ECO:0000313" key="2">
    <source>
        <dbReference type="Proteomes" id="UP000606974"/>
    </source>
</evidence>
<name>A0A8H7AEP7_9EURO</name>
<dbReference type="OrthoDB" id="10341227at2759"/>
<protein>
    <submittedName>
        <fullName evidence="1">Uncharacterized protein</fullName>
    </submittedName>
</protein>
<accession>A0A8H7AEP7</accession>
<dbReference type="AlphaFoldDB" id="A0A8H7AEP7"/>
<comment type="caution">
    <text evidence="1">The sequence shown here is derived from an EMBL/GenBank/DDBJ whole genome shotgun (WGS) entry which is preliminary data.</text>
</comment>
<organism evidence="1 2">
    <name type="scientific">Endocarpon pusillum</name>
    <dbReference type="NCBI Taxonomy" id="364733"/>
    <lineage>
        <taxon>Eukaryota</taxon>
        <taxon>Fungi</taxon>
        <taxon>Dikarya</taxon>
        <taxon>Ascomycota</taxon>
        <taxon>Pezizomycotina</taxon>
        <taxon>Eurotiomycetes</taxon>
        <taxon>Chaetothyriomycetidae</taxon>
        <taxon>Verrucariales</taxon>
        <taxon>Verrucariaceae</taxon>
        <taxon>Endocarpon</taxon>
    </lineage>
</organism>
<sequence>MAFQEVTDTTPLLSNWERLDAPEMPHQTEAYENVFTTSSHFIDVPEPESLTPAEQAQQKTWWRKAVAKVVRARKS</sequence>
<gene>
    <name evidence="1" type="ORF">GJ744_000483</name>
</gene>
<reference evidence="1" key="1">
    <citation type="submission" date="2020-02" db="EMBL/GenBank/DDBJ databases">
        <authorList>
            <person name="Palmer J.M."/>
        </authorList>
    </citation>
    <scope>NUCLEOTIDE SEQUENCE</scope>
    <source>
        <strain evidence="1">EPUS1.4</strain>
        <tissue evidence="1">Thallus</tissue>
    </source>
</reference>
<dbReference type="Proteomes" id="UP000606974">
    <property type="component" value="Unassembled WGS sequence"/>
</dbReference>
<dbReference type="EMBL" id="JAACFV010000102">
    <property type="protein sequence ID" value="KAF7505717.1"/>
    <property type="molecule type" value="Genomic_DNA"/>
</dbReference>